<evidence type="ECO:0000313" key="3">
    <source>
        <dbReference type="Proteomes" id="UP000008068"/>
    </source>
</evidence>
<accession>G0MBW9</accession>
<dbReference type="Proteomes" id="UP000008068">
    <property type="component" value="Unassembled WGS sequence"/>
</dbReference>
<evidence type="ECO:0000256" key="1">
    <source>
        <dbReference type="SAM" id="Phobius"/>
    </source>
</evidence>
<organism evidence="3">
    <name type="scientific">Caenorhabditis brenneri</name>
    <name type="common">Nematode worm</name>
    <dbReference type="NCBI Taxonomy" id="135651"/>
    <lineage>
        <taxon>Eukaryota</taxon>
        <taxon>Metazoa</taxon>
        <taxon>Ecdysozoa</taxon>
        <taxon>Nematoda</taxon>
        <taxon>Chromadorea</taxon>
        <taxon>Rhabditida</taxon>
        <taxon>Rhabditina</taxon>
        <taxon>Rhabditomorpha</taxon>
        <taxon>Rhabditoidea</taxon>
        <taxon>Rhabditidae</taxon>
        <taxon>Peloderinae</taxon>
        <taxon>Caenorhabditis</taxon>
    </lineage>
</organism>
<keyword evidence="1" id="KW-0472">Membrane</keyword>
<gene>
    <name evidence="2" type="ORF">CAEBREN_15007</name>
</gene>
<evidence type="ECO:0000313" key="2">
    <source>
        <dbReference type="EMBL" id="EGT45726.1"/>
    </source>
</evidence>
<keyword evidence="1" id="KW-0812">Transmembrane</keyword>
<keyword evidence="1" id="KW-1133">Transmembrane helix</keyword>
<reference evidence="3" key="1">
    <citation type="submission" date="2011-07" db="EMBL/GenBank/DDBJ databases">
        <authorList>
            <consortium name="Caenorhabditis brenneri Sequencing and Analysis Consortium"/>
            <person name="Wilson R.K."/>
        </authorList>
    </citation>
    <scope>NUCLEOTIDE SEQUENCE [LARGE SCALE GENOMIC DNA]</scope>
    <source>
        <strain evidence="3">PB2801</strain>
    </source>
</reference>
<feature type="transmembrane region" description="Helical" evidence="1">
    <location>
        <begin position="192"/>
        <end position="214"/>
    </location>
</feature>
<dbReference type="EMBL" id="GL379789">
    <property type="protein sequence ID" value="EGT45726.1"/>
    <property type="molecule type" value="Genomic_DNA"/>
</dbReference>
<name>G0MBW9_CAEBE</name>
<dbReference type="HOGENOM" id="CLU_063304_0_0_1"/>
<keyword evidence="3" id="KW-1185">Reference proteome</keyword>
<sequence>MSKDLVPSKPNTFPSLIARKLDNLSEVPRKTDLEVIRELLDVDQEERVVSDEEVQRLKNLEKKTLANQNKYKTLEEQVKKSEKCSVFFFLFYLLPLMLCHAVFKRILDEESRKIVFKVLSCWLINLIAVVIYLYQLYGSHLKIRFGSSKPVEHKVFDNEGCYWQSSMTSTELKSKQKAIVNSWEQILKVKPLLNYILSMFAFLFHIFHILYFFVRFAVIHEIVAEKSAVYFSFSFLTEPLLIYYLFDYIFSFLFFALFFVQMFIGMSQRDVVSPSR</sequence>
<dbReference type="InParanoid" id="G0MBW9"/>
<proteinExistence type="predicted"/>
<dbReference type="AlphaFoldDB" id="G0MBW9"/>
<protein>
    <submittedName>
        <fullName evidence="2">Uncharacterized protein</fullName>
    </submittedName>
</protein>
<feature type="transmembrane region" description="Helical" evidence="1">
    <location>
        <begin position="84"/>
        <end position="103"/>
    </location>
</feature>
<feature type="transmembrane region" description="Helical" evidence="1">
    <location>
        <begin position="115"/>
        <end position="134"/>
    </location>
</feature>
<feature type="transmembrane region" description="Helical" evidence="1">
    <location>
        <begin position="241"/>
        <end position="260"/>
    </location>
</feature>